<dbReference type="eggNOG" id="ENOG502ZVSB">
    <property type="taxonomic scope" value="Bacteria"/>
</dbReference>
<evidence type="ECO:0000313" key="1">
    <source>
        <dbReference type="EMBL" id="ABR50571.1"/>
    </source>
</evidence>
<dbReference type="AlphaFoldDB" id="A6TWK3"/>
<protein>
    <submittedName>
        <fullName evidence="1">Uncharacterized protein</fullName>
    </submittedName>
</protein>
<dbReference type="Proteomes" id="UP000001572">
    <property type="component" value="Chromosome"/>
</dbReference>
<dbReference type="HOGENOM" id="CLU_2010435_0_0_9"/>
<accession>A6TWK3</accession>
<dbReference type="RefSeq" id="WP_012065462.1">
    <property type="nucleotide sequence ID" value="NC_009633.1"/>
</dbReference>
<evidence type="ECO:0000313" key="2">
    <source>
        <dbReference type="Proteomes" id="UP000001572"/>
    </source>
</evidence>
<gene>
    <name evidence="1" type="ordered locus">Amet_4499</name>
</gene>
<dbReference type="OrthoDB" id="1954063at2"/>
<organism evidence="1 2">
    <name type="scientific">Alkaliphilus metalliredigens (strain QYMF)</name>
    <dbReference type="NCBI Taxonomy" id="293826"/>
    <lineage>
        <taxon>Bacteria</taxon>
        <taxon>Bacillati</taxon>
        <taxon>Bacillota</taxon>
        <taxon>Clostridia</taxon>
        <taxon>Peptostreptococcales</taxon>
        <taxon>Natronincolaceae</taxon>
        <taxon>Alkaliphilus</taxon>
    </lineage>
</organism>
<dbReference type="KEGG" id="amt:Amet_4499"/>
<keyword evidence="2" id="KW-1185">Reference proteome</keyword>
<reference evidence="2" key="1">
    <citation type="journal article" date="2016" name="Genome Announc.">
        <title>Complete genome sequence of Alkaliphilus metalliredigens strain QYMF, an alkaliphilic and metal-reducing bacterium isolated from borax-contaminated leachate ponds.</title>
        <authorList>
            <person name="Hwang C."/>
            <person name="Copeland A."/>
            <person name="Lucas S."/>
            <person name="Lapidus A."/>
            <person name="Barry K."/>
            <person name="Detter J.C."/>
            <person name="Glavina Del Rio T."/>
            <person name="Hammon N."/>
            <person name="Israni S."/>
            <person name="Dalin E."/>
            <person name="Tice H."/>
            <person name="Pitluck S."/>
            <person name="Chertkov O."/>
            <person name="Brettin T."/>
            <person name="Bruce D."/>
            <person name="Han C."/>
            <person name="Schmutz J."/>
            <person name="Larimer F."/>
            <person name="Land M.L."/>
            <person name="Hauser L."/>
            <person name="Kyrpides N."/>
            <person name="Mikhailova N."/>
            <person name="Ye Q."/>
            <person name="Zhou J."/>
            <person name="Richardson P."/>
            <person name="Fields M.W."/>
        </authorList>
    </citation>
    <scope>NUCLEOTIDE SEQUENCE [LARGE SCALE GENOMIC DNA]</scope>
    <source>
        <strain evidence="2">QYMF</strain>
    </source>
</reference>
<dbReference type="STRING" id="293826.Amet_4499"/>
<name>A6TWK3_ALKMQ</name>
<sequence>MDRRSKSMLIIACILMVLLIGKSLWYDPAGVLEGERGKFQSYASSTAPLENSGLLEKLGLLHYRVLFVLQESDEGTTEISYFDKEMDQQVEVVLEGQYRAKVRAYLFYVIPVKEMQIKGGTKG</sequence>
<dbReference type="EMBL" id="CP000724">
    <property type="protein sequence ID" value="ABR50571.1"/>
    <property type="molecule type" value="Genomic_DNA"/>
</dbReference>
<proteinExistence type="predicted"/>